<accession>A0ACC1NY26</accession>
<protein>
    <submittedName>
        <fullName evidence="1">Uncharacterized protein</fullName>
    </submittedName>
</protein>
<reference evidence="1" key="1">
    <citation type="submission" date="2022-10" db="EMBL/GenBank/DDBJ databases">
        <title>Genome Sequence of Xylaria curta.</title>
        <authorList>
            <person name="Buettner E."/>
        </authorList>
    </citation>
    <scope>NUCLEOTIDE SEQUENCE</scope>
    <source>
        <strain evidence="1">Babe10</strain>
    </source>
</reference>
<evidence type="ECO:0000313" key="2">
    <source>
        <dbReference type="Proteomes" id="UP001143856"/>
    </source>
</evidence>
<gene>
    <name evidence="1" type="ORF">NUW58_g6159</name>
</gene>
<sequence>MDPIREEAIHNERDVRVICVGAGASGICLAYKLQRSFRRFSLTIYDKNPRVGGTWYENRYPGCACDVPSHNYVYSFEPKADFTSVYAGSGEIQNYFEGFVQKYDLQKYIKLSHAVRKTSWNEDDGRWEVETEDLATGAITRDWCHILVHACGYLNKPSWPKLPGIQDYQGTRVHSADYDTSISLADKNVLLIGAGSSGAQILPAIQPTVKNVTIFIRSPTWLLPDISTNAEQFTKEEIEKFVREPETVLKLRQDNERTMNSIFSLYLKGSILQEQCKTLLETTMKGILRDKEAEERLIPNFEVGCKRVIPSGFRYLKALKQPNVKVVYSAVTSFTPSGVVGADGNSYDGDVVICATGFDTSYISAYPILGPNGRNLQTEWAKSITGYMGVGASEFPNMFTLLGPYSPVSNGPTLIAIEAQADYICSFIDRYQTEPSIHSMTPKGDACADFQAHVGSFMNKAVWTGDCRNSLNNHSVRGRIPTTWPGSTLHYLEALREPRWDDWRFAHSTNRFSWLGNWHLADGVGSPRRSWLLHPAARRRRVDQPMEKGCGGQ</sequence>
<comment type="caution">
    <text evidence="1">The sequence shown here is derived from an EMBL/GenBank/DDBJ whole genome shotgun (WGS) entry which is preliminary data.</text>
</comment>
<name>A0ACC1NY26_9PEZI</name>
<dbReference type="Proteomes" id="UP001143856">
    <property type="component" value="Unassembled WGS sequence"/>
</dbReference>
<proteinExistence type="predicted"/>
<keyword evidence="2" id="KW-1185">Reference proteome</keyword>
<evidence type="ECO:0000313" key="1">
    <source>
        <dbReference type="EMBL" id="KAJ2983969.1"/>
    </source>
</evidence>
<dbReference type="EMBL" id="JAPDGR010001335">
    <property type="protein sequence ID" value="KAJ2983969.1"/>
    <property type="molecule type" value="Genomic_DNA"/>
</dbReference>
<organism evidence="1 2">
    <name type="scientific">Xylaria curta</name>
    <dbReference type="NCBI Taxonomy" id="42375"/>
    <lineage>
        <taxon>Eukaryota</taxon>
        <taxon>Fungi</taxon>
        <taxon>Dikarya</taxon>
        <taxon>Ascomycota</taxon>
        <taxon>Pezizomycotina</taxon>
        <taxon>Sordariomycetes</taxon>
        <taxon>Xylariomycetidae</taxon>
        <taxon>Xylariales</taxon>
        <taxon>Xylariaceae</taxon>
        <taxon>Xylaria</taxon>
    </lineage>
</organism>